<dbReference type="EMBL" id="FUGD01000069">
    <property type="protein sequence ID" value="SJM36992.1"/>
    <property type="molecule type" value="Genomic_DNA"/>
</dbReference>
<name>A0A1R4EES7_9GAMM</name>
<dbReference type="SUPFAM" id="SSF116734">
    <property type="entry name" value="DNA methylase specificity domain"/>
    <property type="match status" value="2"/>
</dbReference>
<dbReference type="GO" id="GO:0009307">
    <property type="term" value="P:DNA restriction-modification system"/>
    <property type="evidence" value="ECO:0007669"/>
    <property type="project" value="UniProtKB-KW"/>
</dbReference>
<accession>A0A1R4EES7</accession>
<dbReference type="InterPro" id="IPR000055">
    <property type="entry name" value="Restrct_endonuc_typeI_TRD"/>
</dbReference>
<comment type="similarity">
    <text evidence="1">Belongs to the type-I restriction system S methylase family.</text>
</comment>
<feature type="domain" description="Type I restriction modification DNA specificity" evidence="5">
    <location>
        <begin position="187"/>
        <end position="370"/>
    </location>
</feature>
<evidence type="ECO:0000259" key="5">
    <source>
        <dbReference type="Pfam" id="PF01420"/>
    </source>
</evidence>
<dbReference type="PANTHER" id="PTHR30408">
    <property type="entry name" value="TYPE-1 RESTRICTION ENZYME ECOKI SPECIFICITY PROTEIN"/>
    <property type="match status" value="1"/>
</dbReference>
<evidence type="ECO:0000313" key="6">
    <source>
        <dbReference type="EMBL" id="SJM36992.1"/>
    </source>
</evidence>
<dbReference type="CDD" id="cd17288">
    <property type="entry name" value="RMtype1_S_LlaAI06ORF1089P_TRD1-CR1_like"/>
    <property type="match status" value="1"/>
</dbReference>
<dbReference type="STRING" id="1945520.A1019T_00961"/>
<evidence type="ECO:0000256" key="2">
    <source>
        <dbReference type="ARBA" id="ARBA00022747"/>
    </source>
</evidence>
<dbReference type="InterPro" id="IPR044946">
    <property type="entry name" value="Restrct_endonuc_typeI_TRD_sf"/>
</dbReference>
<dbReference type="Gene3D" id="3.90.220.20">
    <property type="entry name" value="DNA methylase specificity domains"/>
    <property type="match status" value="2"/>
</dbReference>
<keyword evidence="4" id="KW-0175">Coiled coil</keyword>
<dbReference type="InterPro" id="IPR052021">
    <property type="entry name" value="Type-I_RS_S_subunit"/>
</dbReference>
<proteinExistence type="inferred from homology"/>
<dbReference type="Pfam" id="PF01420">
    <property type="entry name" value="Methylase_S"/>
    <property type="match status" value="2"/>
</dbReference>
<protein>
    <submittedName>
        <fullName evidence="6">EcoKI restriction-modification system protein HsdS</fullName>
    </submittedName>
</protein>
<keyword evidence="2" id="KW-0680">Restriction system</keyword>
<keyword evidence="3" id="KW-0238">DNA-binding</keyword>
<evidence type="ECO:0000256" key="1">
    <source>
        <dbReference type="ARBA" id="ARBA00010923"/>
    </source>
</evidence>
<dbReference type="Gene3D" id="1.10.287.1120">
    <property type="entry name" value="Bipartite methylase S protein"/>
    <property type="match status" value="1"/>
</dbReference>
<keyword evidence="7" id="KW-1185">Reference proteome</keyword>
<evidence type="ECO:0000256" key="3">
    <source>
        <dbReference type="ARBA" id="ARBA00023125"/>
    </source>
</evidence>
<reference evidence="7" key="1">
    <citation type="submission" date="2017-02" db="EMBL/GenBank/DDBJ databases">
        <authorList>
            <person name="Mornico D."/>
        </authorList>
    </citation>
    <scope>NUCLEOTIDE SEQUENCE [LARGE SCALE GENOMIC DNA]</scope>
</reference>
<dbReference type="AlphaFoldDB" id="A0A1R4EES7"/>
<feature type="coiled-coil region" evidence="4">
    <location>
        <begin position="345"/>
        <end position="379"/>
    </location>
</feature>
<evidence type="ECO:0000256" key="4">
    <source>
        <dbReference type="SAM" id="Coils"/>
    </source>
</evidence>
<dbReference type="RefSeq" id="WP_167367040.1">
    <property type="nucleotide sequence ID" value="NZ_FUGD01000069.1"/>
</dbReference>
<dbReference type="Proteomes" id="UP000188169">
    <property type="component" value="Unassembled WGS sequence"/>
</dbReference>
<dbReference type="CDD" id="cd17278">
    <property type="entry name" value="RMtype1_S_LdeBORF1052P-TRD2-CR2"/>
    <property type="match status" value="1"/>
</dbReference>
<gene>
    <name evidence="6" type="ORF">A1019T_00961</name>
</gene>
<organism evidence="6 7">
    <name type="scientific">Psychrobacter pasteurii</name>
    <dbReference type="NCBI Taxonomy" id="1945520"/>
    <lineage>
        <taxon>Bacteria</taxon>
        <taxon>Pseudomonadati</taxon>
        <taxon>Pseudomonadota</taxon>
        <taxon>Gammaproteobacteria</taxon>
        <taxon>Moraxellales</taxon>
        <taxon>Moraxellaceae</taxon>
        <taxon>Psychrobacter</taxon>
    </lineage>
</organism>
<feature type="domain" description="Type I restriction modification DNA specificity" evidence="5">
    <location>
        <begin position="3"/>
        <end position="155"/>
    </location>
</feature>
<dbReference type="PANTHER" id="PTHR30408:SF12">
    <property type="entry name" value="TYPE I RESTRICTION ENZYME MJAVIII SPECIFICITY SUBUNIT"/>
    <property type="match status" value="1"/>
</dbReference>
<dbReference type="GO" id="GO:0003677">
    <property type="term" value="F:DNA binding"/>
    <property type="evidence" value="ECO:0007669"/>
    <property type="project" value="UniProtKB-KW"/>
</dbReference>
<sequence length="391" mass="44443">MVPNGWSKLSLQDLVSINYGKSPKEIIDENGIYDIVGTGGITGSTNSYLHSGPSVIIGRKGTIDKPQFLEKPFWAIDTTFYCLPLDSKKLDMNWFYQLSQVIDWRKYNEASGVPSLSRGTIYSIKVPTPPIQEQQKIVKILTIWDKAIDTTERLIDNSKQHKKALMQQLLTGKKRLLDDEGKRFEGEWEEVILEDHLESFQNGYAFKASHYEETGIPIITMGNIGLDGKFNERLSKVNYWSYDKALERYEVNNGDLLIAMTDVTPDKNLIGRMTIVTTDKTFYLNQRVGLIKPKPTLDKHFLRCLSNDVCWRRYSLAVSASGVQANMSTKDIKNGTIKLPSFKEQQKIAAVLTNANKEIELLEQQLADLQQEKKALMQVLLTGKKRVRIDG</sequence>
<evidence type="ECO:0000313" key="7">
    <source>
        <dbReference type="Proteomes" id="UP000188169"/>
    </source>
</evidence>